<sequence>MFNAVAFPIRVFLLWLLIAIVEAIHGTLRSLFLVPMIGTKGAHLFGVVFGSLLILVIALLGSDWLAAVTRRQQLFAGLCWVLLMLAFELGLGRLLGLGWDRLVADYDLSRGGLMLIGMLVLGLAPWLAARLQAPRSPS</sequence>
<reference evidence="2 3" key="1">
    <citation type="submission" date="2018-03" db="EMBL/GenBank/DDBJ databases">
        <title>Ahniella affigens gen. nov., sp. nov., a gammaproteobacterium isolated from sandy soil near a stream.</title>
        <authorList>
            <person name="Ko Y."/>
            <person name="Kim J.-H."/>
        </authorList>
    </citation>
    <scope>NUCLEOTIDE SEQUENCE [LARGE SCALE GENOMIC DNA]</scope>
    <source>
        <strain evidence="2 3">D13</strain>
    </source>
</reference>
<reference evidence="2 3" key="2">
    <citation type="submission" date="2018-03" db="EMBL/GenBank/DDBJ databases">
        <authorList>
            <person name="Keele B.F."/>
        </authorList>
    </citation>
    <scope>NUCLEOTIDE SEQUENCE [LARGE SCALE GENOMIC DNA]</scope>
    <source>
        <strain evidence="2 3">D13</strain>
    </source>
</reference>
<feature type="transmembrane region" description="Helical" evidence="1">
    <location>
        <begin position="74"/>
        <end position="91"/>
    </location>
</feature>
<protein>
    <submittedName>
        <fullName evidence="2">Uncharacterized protein</fullName>
    </submittedName>
</protein>
<feature type="transmembrane region" description="Helical" evidence="1">
    <location>
        <begin position="111"/>
        <end position="129"/>
    </location>
</feature>
<accession>A0A2P1PN24</accession>
<dbReference type="EMBL" id="CP027860">
    <property type="protein sequence ID" value="AVP96250.1"/>
    <property type="molecule type" value="Genomic_DNA"/>
</dbReference>
<dbReference type="AlphaFoldDB" id="A0A2P1PN24"/>
<evidence type="ECO:0000256" key="1">
    <source>
        <dbReference type="SAM" id="Phobius"/>
    </source>
</evidence>
<feature type="transmembrane region" description="Helical" evidence="1">
    <location>
        <begin position="42"/>
        <end position="62"/>
    </location>
</feature>
<keyword evidence="1" id="KW-1133">Transmembrane helix</keyword>
<keyword evidence="1" id="KW-0812">Transmembrane</keyword>
<evidence type="ECO:0000313" key="2">
    <source>
        <dbReference type="EMBL" id="AVP96250.1"/>
    </source>
</evidence>
<evidence type="ECO:0000313" key="3">
    <source>
        <dbReference type="Proteomes" id="UP000241074"/>
    </source>
</evidence>
<keyword evidence="3" id="KW-1185">Reference proteome</keyword>
<dbReference type="KEGG" id="xba:C7S18_03160"/>
<proteinExistence type="predicted"/>
<dbReference type="Proteomes" id="UP000241074">
    <property type="component" value="Chromosome"/>
</dbReference>
<organism evidence="2 3">
    <name type="scientific">Ahniella affigens</name>
    <dbReference type="NCBI Taxonomy" id="2021234"/>
    <lineage>
        <taxon>Bacteria</taxon>
        <taxon>Pseudomonadati</taxon>
        <taxon>Pseudomonadota</taxon>
        <taxon>Gammaproteobacteria</taxon>
        <taxon>Lysobacterales</taxon>
        <taxon>Rhodanobacteraceae</taxon>
        <taxon>Ahniella</taxon>
    </lineage>
</organism>
<name>A0A2P1PN24_9GAMM</name>
<keyword evidence="1" id="KW-0472">Membrane</keyword>
<gene>
    <name evidence="2" type="ORF">C7S18_03160</name>
</gene>